<dbReference type="GO" id="GO:0003755">
    <property type="term" value="F:peptidyl-prolyl cis-trans isomerase activity"/>
    <property type="evidence" value="ECO:0007669"/>
    <property type="project" value="UniProtKB-UniRule"/>
</dbReference>
<feature type="chain" id="PRO_5041018309" description="Peptidyl-prolyl cis-trans isomerase" evidence="4">
    <location>
        <begin position="34"/>
        <end position="202"/>
    </location>
</feature>
<evidence type="ECO:0000259" key="5">
    <source>
        <dbReference type="PROSITE" id="PS50072"/>
    </source>
</evidence>
<gene>
    <name evidence="6" type="ORF">H010_16729</name>
</gene>
<dbReference type="PRINTS" id="PR00153">
    <property type="entry name" value="CSAPPISMRASE"/>
</dbReference>
<feature type="signal peptide" evidence="4">
    <location>
        <begin position="1"/>
        <end position="33"/>
    </location>
</feature>
<comment type="similarity">
    <text evidence="1 4">Belongs to the cyclophilin-type PPIase family.</text>
</comment>
<evidence type="ECO:0000256" key="3">
    <source>
        <dbReference type="ARBA" id="ARBA00023235"/>
    </source>
</evidence>
<feature type="domain" description="PPIase cyclophilin-type" evidence="5">
    <location>
        <begin position="45"/>
        <end position="200"/>
    </location>
</feature>
<dbReference type="PROSITE" id="PS00170">
    <property type="entry name" value="CSA_PPIASE_1"/>
    <property type="match status" value="1"/>
</dbReference>
<sequence>MDRLPSLASPLRRRLATMLTASALCAFAFPAAAQAPNALPKVRLSTSMGDIVLELYPDKAPKTVENFLQYVQDKHYDGTVFHRVMDNFMIQGGGFGADLQQKTTRSPIPLEASNGLKNDRGTIAMARTNNPNSATAQFFINVVNNAALNAPSPDGYGYAVFGKVTAGMDVVDKIKLVPVGNQGMHQNVPKSPITILKATLEK</sequence>
<comment type="function">
    <text evidence="4">PPIases accelerate the folding of proteins. It catalyzes the cis-trans isomerization of proline imidic peptide bonds in oligopeptides.</text>
</comment>
<dbReference type="AlphaFoldDB" id="A0A9X4NVE8"/>
<dbReference type="EC" id="5.2.1.8" evidence="4"/>
<keyword evidence="4" id="KW-0732">Signal</keyword>
<keyword evidence="3 4" id="KW-0413">Isomerase</keyword>
<evidence type="ECO:0000256" key="1">
    <source>
        <dbReference type="ARBA" id="ARBA00007365"/>
    </source>
</evidence>
<dbReference type="Pfam" id="PF00160">
    <property type="entry name" value="Pro_isomerase"/>
    <property type="match status" value="1"/>
</dbReference>
<name>A0A9X4NVE8_9BURK</name>
<evidence type="ECO:0000313" key="7">
    <source>
        <dbReference type="Proteomes" id="UP001152876"/>
    </source>
</evidence>
<evidence type="ECO:0000256" key="2">
    <source>
        <dbReference type="ARBA" id="ARBA00023110"/>
    </source>
</evidence>
<keyword evidence="7" id="KW-1185">Reference proteome</keyword>
<dbReference type="EMBL" id="AOGK01000015">
    <property type="protein sequence ID" value="MDG5976914.1"/>
    <property type="molecule type" value="Genomic_DNA"/>
</dbReference>
<dbReference type="RefSeq" id="WP_084236274.1">
    <property type="nucleotide sequence ID" value="NZ_AOGK01000015.1"/>
</dbReference>
<protein>
    <recommendedName>
        <fullName evidence="4">Peptidyl-prolyl cis-trans isomerase</fullName>
        <shortName evidence="4">PPIase</shortName>
        <ecNumber evidence="4">5.2.1.8</ecNumber>
    </recommendedName>
</protein>
<dbReference type="OrthoDB" id="9807797at2"/>
<dbReference type="Gene3D" id="2.40.100.10">
    <property type="entry name" value="Cyclophilin-like"/>
    <property type="match status" value="1"/>
</dbReference>
<dbReference type="InterPro" id="IPR029000">
    <property type="entry name" value="Cyclophilin-like_dom_sf"/>
</dbReference>
<dbReference type="PANTHER" id="PTHR43246">
    <property type="entry name" value="PEPTIDYL-PROLYL CIS-TRANS ISOMERASE CYP38, CHLOROPLASTIC"/>
    <property type="match status" value="1"/>
</dbReference>
<dbReference type="SUPFAM" id="SSF50891">
    <property type="entry name" value="Cyclophilin-like"/>
    <property type="match status" value="1"/>
</dbReference>
<accession>A0A9X4NVE8</accession>
<evidence type="ECO:0000313" key="6">
    <source>
        <dbReference type="EMBL" id="MDG5976914.1"/>
    </source>
</evidence>
<dbReference type="InterPro" id="IPR002130">
    <property type="entry name" value="Cyclophilin-type_PPIase_dom"/>
</dbReference>
<keyword evidence="2 4" id="KW-0697">Rotamase</keyword>
<dbReference type="InterPro" id="IPR020892">
    <property type="entry name" value="Cyclophilin-type_PPIase_CS"/>
</dbReference>
<dbReference type="PROSITE" id="PS50072">
    <property type="entry name" value="CSA_PPIASE_2"/>
    <property type="match status" value="1"/>
</dbReference>
<dbReference type="GO" id="GO:0006457">
    <property type="term" value="P:protein folding"/>
    <property type="evidence" value="ECO:0007669"/>
    <property type="project" value="InterPro"/>
</dbReference>
<reference evidence="6" key="1">
    <citation type="submission" date="2013-01" db="EMBL/GenBank/DDBJ databases">
        <title>Genome draft of Hydrogenophaga taeniospiralis 2K1.</title>
        <authorList>
            <person name="Gomila M."/>
            <person name="Lalucat J."/>
        </authorList>
    </citation>
    <scope>NUCLEOTIDE SEQUENCE</scope>
    <source>
        <strain evidence="6">CCUG 15921</strain>
    </source>
</reference>
<evidence type="ECO:0000256" key="4">
    <source>
        <dbReference type="RuleBase" id="RU363019"/>
    </source>
</evidence>
<dbReference type="InterPro" id="IPR044665">
    <property type="entry name" value="E_coli_cyclophilin_A-like"/>
</dbReference>
<organism evidence="6 7">
    <name type="scientific">Hydrogenophaga taeniospiralis CCUG 15921</name>
    <dbReference type="NCBI Taxonomy" id="1281780"/>
    <lineage>
        <taxon>Bacteria</taxon>
        <taxon>Pseudomonadati</taxon>
        <taxon>Pseudomonadota</taxon>
        <taxon>Betaproteobacteria</taxon>
        <taxon>Burkholderiales</taxon>
        <taxon>Comamonadaceae</taxon>
        <taxon>Hydrogenophaga</taxon>
    </lineage>
</organism>
<dbReference type="CDD" id="cd01920">
    <property type="entry name" value="cyclophilin_EcCYP_like"/>
    <property type="match status" value="1"/>
</dbReference>
<comment type="caution">
    <text evidence="6">The sequence shown here is derived from an EMBL/GenBank/DDBJ whole genome shotgun (WGS) entry which is preliminary data.</text>
</comment>
<proteinExistence type="inferred from homology"/>
<comment type="catalytic activity">
    <reaction evidence="4">
        <text>[protein]-peptidylproline (omega=180) = [protein]-peptidylproline (omega=0)</text>
        <dbReference type="Rhea" id="RHEA:16237"/>
        <dbReference type="Rhea" id="RHEA-COMP:10747"/>
        <dbReference type="Rhea" id="RHEA-COMP:10748"/>
        <dbReference type="ChEBI" id="CHEBI:83833"/>
        <dbReference type="ChEBI" id="CHEBI:83834"/>
        <dbReference type="EC" id="5.2.1.8"/>
    </reaction>
</comment>
<dbReference type="Proteomes" id="UP001152876">
    <property type="component" value="Unassembled WGS sequence"/>
</dbReference>